<proteinExistence type="predicted"/>
<gene>
    <name evidence="1" type="ORF">EVB55_100</name>
</gene>
<dbReference type="Proteomes" id="UP000605518">
    <property type="component" value="Segment"/>
</dbReference>
<evidence type="ECO:0000313" key="1">
    <source>
        <dbReference type="EMBL" id="QIG68035.1"/>
    </source>
</evidence>
<protein>
    <submittedName>
        <fullName evidence="1">Uncharacterized protein</fullName>
    </submittedName>
</protein>
<keyword evidence="2" id="KW-1185">Reference proteome</keyword>
<sequence length="67" mass="7991">MKVQVKTSWHVFGHTELIPGYYVEVIEDRGDEVDIEFEDYRNETCYATVPETVLDMREFRMTQEKGE</sequence>
<evidence type="ECO:0000313" key="2">
    <source>
        <dbReference type="Proteomes" id="UP000605518"/>
    </source>
</evidence>
<reference evidence="1" key="1">
    <citation type="submission" date="2020-01" db="EMBL/GenBank/DDBJ databases">
        <title>Patterns of diversity and host range of bacteriophage communities associated with bean-nodulatin bacteria.</title>
        <authorList>
            <person name="Vann Cauwenberghe J."/>
            <person name="Santamaria R.I."/>
            <person name="Bustos P."/>
            <person name="Juarez S."/>
            <person name="Gonzalez V."/>
        </authorList>
    </citation>
    <scope>NUCLEOTIDE SEQUENCE</scope>
</reference>
<organism evidence="1 2">
    <name type="scientific">Rhizobium phage RHph_Y68</name>
    <dbReference type="NCBI Taxonomy" id="2509787"/>
    <lineage>
        <taxon>Viruses</taxon>
        <taxon>Duplodnaviria</taxon>
        <taxon>Heunggongvirae</taxon>
        <taxon>Uroviricota</taxon>
        <taxon>Caudoviricetes</taxon>
        <taxon>Pootjesviridae</taxon>
        <taxon>Staniewskivirinae</taxon>
        <taxon>Trinifflemingvirus</taxon>
        <taxon>Trinifflemingvirus Y68</taxon>
    </lineage>
</organism>
<name>A0A7S5R4X6_9CAUD</name>
<dbReference type="EMBL" id="MN988486">
    <property type="protein sequence ID" value="QIG68035.1"/>
    <property type="molecule type" value="Genomic_DNA"/>
</dbReference>
<accession>A0A7S5R4X6</accession>